<accession>A0ABQ2KX67</accession>
<keyword evidence="1" id="KW-0472">Membrane</keyword>
<protein>
    <submittedName>
        <fullName evidence="2">Uncharacterized protein</fullName>
    </submittedName>
</protein>
<comment type="caution">
    <text evidence="2">The sequence shown here is derived from an EMBL/GenBank/DDBJ whole genome shotgun (WGS) entry which is preliminary data.</text>
</comment>
<dbReference type="RefSeq" id="WP_189033591.1">
    <property type="nucleotide sequence ID" value="NZ_BMNE01000008.1"/>
</dbReference>
<organism evidence="2 3">
    <name type="scientific">Nocardia rhizosphaerihabitans</name>
    <dbReference type="NCBI Taxonomy" id="1691570"/>
    <lineage>
        <taxon>Bacteria</taxon>
        <taxon>Bacillati</taxon>
        <taxon>Actinomycetota</taxon>
        <taxon>Actinomycetes</taxon>
        <taxon>Mycobacteriales</taxon>
        <taxon>Nocardiaceae</taxon>
        <taxon>Nocardia</taxon>
    </lineage>
</organism>
<evidence type="ECO:0000256" key="1">
    <source>
        <dbReference type="SAM" id="Phobius"/>
    </source>
</evidence>
<feature type="transmembrane region" description="Helical" evidence="1">
    <location>
        <begin position="389"/>
        <end position="407"/>
    </location>
</feature>
<keyword evidence="1" id="KW-0812">Transmembrane</keyword>
<reference evidence="3" key="1">
    <citation type="journal article" date="2019" name="Int. J. Syst. Evol. Microbiol.">
        <title>The Global Catalogue of Microorganisms (GCM) 10K type strain sequencing project: providing services to taxonomists for standard genome sequencing and annotation.</title>
        <authorList>
            <consortium name="The Broad Institute Genomics Platform"/>
            <consortium name="The Broad Institute Genome Sequencing Center for Infectious Disease"/>
            <person name="Wu L."/>
            <person name="Ma J."/>
        </authorList>
    </citation>
    <scope>NUCLEOTIDE SEQUENCE [LARGE SCALE GENOMIC DNA]</scope>
    <source>
        <strain evidence="3">CGMCC 4.7329</strain>
    </source>
</reference>
<name>A0ABQ2KX67_9NOCA</name>
<keyword evidence="3" id="KW-1185">Reference proteome</keyword>
<dbReference type="SUPFAM" id="SSF48239">
    <property type="entry name" value="Terpenoid cyclases/Protein prenyltransferases"/>
    <property type="match status" value="1"/>
</dbReference>
<proteinExistence type="predicted"/>
<dbReference type="EMBL" id="BMNE01000008">
    <property type="protein sequence ID" value="GGN94366.1"/>
    <property type="molecule type" value="Genomic_DNA"/>
</dbReference>
<feature type="transmembrane region" description="Helical" evidence="1">
    <location>
        <begin position="413"/>
        <end position="437"/>
    </location>
</feature>
<gene>
    <name evidence="2" type="ORF">GCM10011610_57240</name>
</gene>
<keyword evidence="1" id="KW-1133">Transmembrane helix</keyword>
<dbReference type="InterPro" id="IPR008930">
    <property type="entry name" value="Terpenoid_cyclase/PrenylTrfase"/>
</dbReference>
<sequence length="438" mass="46952">MSNLDERMGLAVEWLERNQFSDGAGGAGWGWVHDVPPNPQNTAEVVCALTAAGLSVPRADEVLRLVRRTMMVPAWAGEGEFTGSIDIAWRLRALQCLGVGFVDPDVRGCIDALIREQDTETGGYRMSGDTGPISITATATAMHALAPFIGSGEQIAQATVRGVGFLVQTMLSDDVRVEPVYAAAQVVTVLARPEYSSLGGRRARRASELAIERILEGIADDNDCNEEEPYQRGEVAHTWRHLSLHLAVGALLSADPDLIFHPTVRTALTEMFDLQEMAPQHAAHGGFRTSPKGFVTSYATKLAVESMTYVRAAIVETVNPGRIFDIICRFQGAHHTDGNAVAGWGKRRLVINSYAGLAAFAVCAVAAITVAVVVALFRTKIGDVAARALLVWSTGYFALGALAWLVSRFPTVSAARIAAGVFAGFTAVVLPIVTFMFP</sequence>
<feature type="transmembrane region" description="Helical" evidence="1">
    <location>
        <begin position="354"/>
        <end position="377"/>
    </location>
</feature>
<evidence type="ECO:0000313" key="2">
    <source>
        <dbReference type="EMBL" id="GGN94366.1"/>
    </source>
</evidence>
<dbReference type="Proteomes" id="UP000658127">
    <property type="component" value="Unassembled WGS sequence"/>
</dbReference>
<evidence type="ECO:0000313" key="3">
    <source>
        <dbReference type="Proteomes" id="UP000658127"/>
    </source>
</evidence>